<feature type="compositionally biased region" description="Low complexity" evidence="1">
    <location>
        <begin position="551"/>
        <end position="561"/>
    </location>
</feature>
<dbReference type="OrthoDB" id="5799198at2759"/>
<keyword evidence="3" id="KW-0732">Signal</keyword>
<accession>A0A9P1J3K2</accession>
<gene>
    <name evidence="5" type="ORF">CAMP_LOCUS18518</name>
</gene>
<keyword evidence="2" id="KW-0472">Membrane</keyword>
<dbReference type="AlphaFoldDB" id="A0A9P1J3K2"/>
<dbReference type="EMBL" id="CANHGI010000006">
    <property type="protein sequence ID" value="CAI5455881.1"/>
    <property type="molecule type" value="Genomic_DNA"/>
</dbReference>
<evidence type="ECO:0000313" key="6">
    <source>
        <dbReference type="Proteomes" id="UP001152747"/>
    </source>
</evidence>
<evidence type="ECO:0000259" key="4">
    <source>
        <dbReference type="Pfam" id="PF23608"/>
    </source>
</evidence>
<protein>
    <recommendedName>
        <fullName evidence="4">ILCR1 Ig-like domain-containing protein</fullName>
    </recommendedName>
</protein>
<feature type="region of interest" description="Disordered" evidence="1">
    <location>
        <begin position="542"/>
        <end position="567"/>
    </location>
</feature>
<reference evidence="5" key="1">
    <citation type="submission" date="2022-11" db="EMBL/GenBank/DDBJ databases">
        <authorList>
            <person name="Kikuchi T."/>
        </authorList>
    </citation>
    <scope>NUCLEOTIDE SEQUENCE</scope>
    <source>
        <strain evidence="5">PS1010</strain>
    </source>
</reference>
<dbReference type="Pfam" id="PF23608">
    <property type="entry name" value="Ig_ILCR1"/>
    <property type="match status" value="1"/>
</dbReference>
<feature type="domain" description="ILCR1 Ig-like" evidence="4">
    <location>
        <begin position="198"/>
        <end position="297"/>
    </location>
</feature>
<feature type="signal peptide" evidence="3">
    <location>
        <begin position="1"/>
        <end position="23"/>
    </location>
</feature>
<evidence type="ECO:0000256" key="3">
    <source>
        <dbReference type="SAM" id="SignalP"/>
    </source>
</evidence>
<keyword evidence="2" id="KW-1133">Transmembrane helix</keyword>
<dbReference type="InterPro" id="IPR057066">
    <property type="entry name" value="Ig_ILCR1"/>
</dbReference>
<feature type="chain" id="PRO_5040355326" description="ILCR1 Ig-like domain-containing protein" evidence="3">
    <location>
        <begin position="24"/>
        <end position="597"/>
    </location>
</feature>
<evidence type="ECO:0000313" key="5">
    <source>
        <dbReference type="EMBL" id="CAI5455881.1"/>
    </source>
</evidence>
<sequence>MCQFSRGIFFAAFFAIIINGKETIKTSKAECSIGNNTECSVISNKTLADQESKNTSVIWNIGITDTVFSYALETAENGKDLLVGGIVSCRLLMGSYSRNRTNKLDGVRVTLIDGKNGKIMRIFDTKFDNDLFGIEANPEFTLDFDELLQFNSSYRVKIDLLPLGNPASSVKWNNRQNLKIEPRVIHPQCRKMTNFADKWRPQLSIDIYEASSKLGISWKVAPNSLCISSYKLTVQNKNRSYSYEKTRIRNNNSMFIIDELQNVPRDQKLTVTVNAQELTDGVCICKNCQCTIRKTRRIVIPAYINNTQSTLTVPPRDALDILRSPEERGLLVPSIFAGIGLIVFLISLCCCLAAKKRSTNSTQQQTFLRSINSAIFPKTAHSKSYRILIVCPNINGIENEYMQRVCEAFKESKHRAICDKFDEYSHIAEQNMLQWIYREVDASQKIVIFHSSMPNGSIGLYDVITAFLPSHDARVVNVLLSENVKCDYPCETKYVLPRDERIFEQSFDLQIPQPLVQFSPPASVRSVVNSILKSKSYESIDDEQKTHTIDSGVSSMSSNSSETQENLSETLLQTDIDIEHNLKADHPLLHPQQVIVV</sequence>
<name>A0A9P1J3K2_9PELO</name>
<keyword evidence="6" id="KW-1185">Reference proteome</keyword>
<evidence type="ECO:0000256" key="1">
    <source>
        <dbReference type="SAM" id="MobiDB-lite"/>
    </source>
</evidence>
<organism evidence="5 6">
    <name type="scientific">Caenorhabditis angaria</name>
    <dbReference type="NCBI Taxonomy" id="860376"/>
    <lineage>
        <taxon>Eukaryota</taxon>
        <taxon>Metazoa</taxon>
        <taxon>Ecdysozoa</taxon>
        <taxon>Nematoda</taxon>
        <taxon>Chromadorea</taxon>
        <taxon>Rhabditida</taxon>
        <taxon>Rhabditina</taxon>
        <taxon>Rhabditomorpha</taxon>
        <taxon>Rhabditoidea</taxon>
        <taxon>Rhabditidae</taxon>
        <taxon>Peloderinae</taxon>
        <taxon>Caenorhabditis</taxon>
    </lineage>
</organism>
<feature type="transmembrane region" description="Helical" evidence="2">
    <location>
        <begin position="330"/>
        <end position="354"/>
    </location>
</feature>
<keyword evidence="2" id="KW-0812">Transmembrane</keyword>
<dbReference type="Proteomes" id="UP001152747">
    <property type="component" value="Unassembled WGS sequence"/>
</dbReference>
<evidence type="ECO:0000256" key="2">
    <source>
        <dbReference type="SAM" id="Phobius"/>
    </source>
</evidence>
<comment type="caution">
    <text evidence="5">The sequence shown here is derived from an EMBL/GenBank/DDBJ whole genome shotgun (WGS) entry which is preliminary data.</text>
</comment>
<proteinExistence type="predicted"/>